<accession>A0ABT3G6Z8</accession>
<feature type="transmembrane region" description="Helical" evidence="1">
    <location>
        <begin position="12"/>
        <end position="37"/>
    </location>
</feature>
<keyword evidence="3" id="KW-1185">Reference proteome</keyword>
<organism evidence="2 3">
    <name type="scientific">Luteolibacter rhizosphaerae</name>
    <dbReference type="NCBI Taxonomy" id="2989719"/>
    <lineage>
        <taxon>Bacteria</taxon>
        <taxon>Pseudomonadati</taxon>
        <taxon>Verrucomicrobiota</taxon>
        <taxon>Verrucomicrobiia</taxon>
        <taxon>Verrucomicrobiales</taxon>
        <taxon>Verrucomicrobiaceae</taxon>
        <taxon>Luteolibacter</taxon>
    </lineage>
</organism>
<evidence type="ECO:0000256" key="1">
    <source>
        <dbReference type="SAM" id="Phobius"/>
    </source>
</evidence>
<comment type="caution">
    <text evidence="2">The sequence shown here is derived from an EMBL/GenBank/DDBJ whole genome shotgun (WGS) entry which is preliminary data.</text>
</comment>
<sequence>MMGLPCLIQPGIFVLPTAAGAWLSWSFAAFWLIRLYSQFFVYRADLWRGKRMETVVHWWFSFLWTALAGLFATCGAVQLGWLA</sequence>
<evidence type="ECO:0000313" key="2">
    <source>
        <dbReference type="EMBL" id="MCW1915627.1"/>
    </source>
</evidence>
<dbReference type="Proteomes" id="UP001165653">
    <property type="component" value="Unassembled WGS sequence"/>
</dbReference>
<evidence type="ECO:0000313" key="3">
    <source>
        <dbReference type="Proteomes" id="UP001165653"/>
    </source>
</evidence>
<gene>
    <name evidence="2" type="ORF">OJ996_18725</name>
</gene>
<dbReference type="EMBL" id="JAPDDR010000010">
    <property type="protein sequence ID" value="MCW1915627.1"/>
    <property type="molecule type" value="Genomic_DNA"/>
</dbReference>
<protein>
    <submittedName>
        <fullName evidence="2">Uncharacterized protein</fullName>
    </submittedName>
</protein>
<keyword evidence="1" id="KW-1133">Transmembrane helix</keyword>
<keyword evidence="1" id="KW-0812">Transmembrane</keyword>
<reference evidence="2" key="1">
    <citation type="submission" date="2022-10" db="EMBL/GenBank/DDBJ databases">
        <title>Luteolibacter sp. GHJ8, whole genome shotgun sequencing project.</title>
        <authorList>
            <person name="Zhao G."/>
            <person name="Shen L."/>
        </authorList>
    </citation>
    <scope>NUCLEOTIDE SEQUENCE</scope>
    <source>
        <strain evidence="2">GHJ8</strain>
    </source>
</reference>
<name>A0ABT3G6Z8_9BACT</name>
<feature type="transmembrane region" description="Helical" evidence="1">
    <location>
        <begin position="58"/>
        <end position="81"/>
    </location>
</feature>
<proteinExistence type="predicted"/>
<keyword evidence="1" id="KW-0472">Membrane</keyword>